<evidence type="ECO:0000256" key="1">
    <source>
        <dbReference type="ARBA" id="ARBA00004141"/>
    </source>
</evidence>
<organism evidence="9 10">
    <name type="scientific">Zopfia rhizophila CBS 207.26</name>
    <dbReference type="NCBI Taxonomy" id="1314779"/>
    <lineage>
        <taxon>Eukaryota</taxon>
        <taxon>Fungi</taxon>
        <taxon>Dikarya</taxon>
        <taxon>Ascomycota</taxon>
        <taxon>Pezizomycotina</taxon>
        <taxon>Dothideomycetes</taxon>
        <taxon>Dothideomycetes incertae sedis</taxon>
        <taxon>Zopfiaceae</taxon>
        <taxon>Zopfia</taxon>
    </lineage>
</organism>
<protein>
    <recommendedName>
        <fullName evidence="8">Rhodopsin domain-containing protein</fullName>
    </recommendedName>
</protein>
<feature type="transmembrane region" description="Helical" evidence="7">
    <location>
        <begin position="148"/>
        <end position="174"/>
    </location>
</feature>
<dbReference type="Pfam" id="PF20684">
    <property type="entry name" value="Fung_rhodopsin"/>
    <property type="match status" value="1"/>
</dbReference>
<comment type="similarity">
    <text evidence="5">Belongs to the SAT4 family.</text>
</comment>
<evidence type="ECO:0000256" key="6">
    <source>
        <dbReference type="SAM" id="MobiDB-lite"/>
    </source>
</evidence>
<evidence type="ECO:0000259" key="8">
    <source>
        <dbReference type="Pfam" id="PF20684"/>
    </source>
</evidence>
<accession>A0A6A6E5M3</accession>
<feature type="transmembrane region" description="Helical" evidence="7">
    <location>
        <begin position="68"/>
        <end position="90"/>
    </location>
</feature>
<evidence type="ECO:0000313" key="9">
    <source>
        <dbReference type="EMBL" id="KAF2185470.1"/>
    </source>
</evidence>
<evidence type="ECO:0000256" key="2">
    <source>
        <dbReference type="ARBA" id="ARBA00022692"/>
    </source>
</evidence>
<feature type="compositionally biased region" description="Low complexity" evidence="6">
    <location>
        <begin position="327"/>
        <end position="343"/>
    </location>
</feature>
<keyword evidence="4 7" id="KW-0472">Membrane</keyword>
<keyword evidence="2 7" id="KW-0812">Transmembrane</keyword>
<proteinExistence type="inferred from homology"/>
<feature type="transmembrane region" description="Helical" evidence="7">
    <location>
        <begin position="34"/>
        <end position="56"/>
    </location>
</feature>
<reference evidence="9" key="1">
    <citation type="journal article" date="2020" name="Stud. Mycol.">
        <title>101 Dothideomycetes genomes: a test case for predicting lifestyles and emergence of pathogens.</title>
        <authorList>
            <person name="Haridas S."/>
            <person name="Albert R."/>
            <person name="Binder M."/>
            <person name="Bloem J."/>
            <person name="Labutti K."/>
            <person name="Salamov A."/>
            <person name="Andreopoulos B."/>
            <person name="Baker S."/>
            <person name="Barry K."/>
            <person name="Bills G."/>
            <person name="Bluhm B."/>
            <person name="Cannon C."/>
            <person name="Castanera R."/>
            <person name="Culley D."/>
            <person name="Daum C."/>
            <person name="Ezra D."/>
            <person name="Gonzalez J."/>
            <person name="Henrissat B."/>
            <person name="Kuo A."/>
            <person name="Liang C."/>
            <person name="Lipzen A."/>
            <person name="Lutzoni F."/>
            <person name="Magnuson J."/>
            <person name="Mondo S."/>
            <person name="Nolan M."/>
            <person name="Ohm R."/>
            <person name="Pangilinan J."/>
            <person name="Park H.-J."/>
            <person name="Ramirez L."/>
            <person name="Alfaro M."/>
            <person name="Sun H."/>
            <person name="Tritt A."/>
            <person name="Yoshinaga Y."/>
            <person name="Zwiers L.-H."/>
            <person name="Turgeon B."/>
            <person name="Goodwin S."/>
            <person name="Spatafora J."/>
            <person name="Crous P."/>
            <person name="Grigoriev I."/>
        </authorList>
    </citation>
    <scope>NUCLEOTIDE SEQUENCE</scope>
    <source>
        <strain evidence="9">CBS 207.26</strain>
    </source>
</reference>
<dbReference type="GO" id="GO:0016020">
    <property type="term" value="C:membrane"/>
    <property type="evidence" value="ECO:0007669"/>
    <property type="project" value="UniProtKB-SubCell"/>
</dbReference>
<evidence type="ECO:0000256" key="5">
    <source>
        <dbReference type="ARBA" id="ARBA00038359"/>
    </source>
</evidence>
<dbReference type="Proteomes" id="UP000800200">
    <property type="component" value="Unassembled WGS sequence"/>
</dbReference>
<dbReference type="PANTHER" id="PTHR33048">
    <property type="entry name" value="PTH11-LIKE INTEGRAL MEMBRANE PROTEIN (AFU_ORTHOLOGUE AFUA_5G11245)"/>
    <property type="match status" value="1"/>
</dbReference>
<dbReference type="EMBL" id="ML994633">
    <property type="protein sequence ID" value="KAF2185470.1"/>
    <property type="molecule type" value="Genomic_DNA"/>
</dbReference>
<keyword evidence="3 7" id="KW-1133">Transmembrane helix</keyword>
<keyword evidence="10" id="KW-1185">Reference proteome</keyword>
<evidence type="ECO:0000313" key="10">
    <source>
        <dbReference type="Proteomes" id="UP000800200"/>
    </source>
</evidence>
<evidence type="ECO:0000256" key="4">
    <source>
        <dbReference type="ARBA" id="ARBA00023136"/>
    </source>
</evidence>
<dbReference type="AlphaFoldDB" id="A0A6A6E5M3"/>
<feature type="domain" description="Rhodopsin" evidence="8">
    <location>
        <begin position="53"/>
        <end position="298"/>
    </location>
</feature>
<sequence length="379" mass="42737">MASERNVTLLLASPALDAPPGADTRMTAYSRDQVWFWLAFGLCIAIPGLFLLVRLYTKLVIVRKLDEADSFILLGYPFIIAEAIVGRFMVKYGAGQHQWQVTLAQLYEQLHYMNIAEIVYCPAIFAVKMAILVQYLRMFAPNRTVNRTMFFGAWFMIAACFIFYTIVMFWTIFYCTPRPMIWNKLTPGGHCHDHGPIVISSGIFNMVSDVVILLLPTSSLWRLRVPLGRKIAISLLFATGLLACGASVMRIVFTIKIAPKISEADVSFHGLWIGLWSEAEITLGFICACALSLPKLMQAKRKQISEAFSFISIPWSTIKTYVGSEKSTSTDSTGRTGTRSTIPRSRRRQGKEEDEVFVLQSFHFESLEESIAKERDADH</sequence>
<feature type="non-terminal residue" evidence="9">
    <location>
        <position position="379"/>
    </location>
</feature>
<feature type="region of interest" description="Disordered" evidence="6">
    <location>
        <begin position="325"/>
        <end position="353"/>
    </location>
</feature>
<gene>
    <name evidence="9" type="ORF">K469DRAFT_631985</name>
</gene>
<dbReference type="InterPro" id="IPR049326">
    <property type="entry name" value="Rhodopsin_dom_fungi"/>
</dbReference>
<dbReference type="OrthoDB" id="4682787at2759"/>
<evidence type="ECO:0000256" key="3">
    <source>
        <dbReference type="ARBA" id="ARBA00022989"/>
    </source>
</evidence>
<feature type="transmembrane region" description="Helical" evidence="7">
    <location>
        <begin position="273"/>
        <end position="293"/>
    </location>
</feature>
<feature type="transmembrane region" description="Helical" evidence="7">
    <location>
        <begin position="235"/>
        <end position="253"/>
    </location>
</feature>
<dbReference type="PANTHER" id="PTHR33048:SF146">
    <property type="entry name" value="INTEGRAL MEMBRANE PROTEIN"/>
    <property type="match status" value="1"/>
</dbReference>
<dbReference type="InterPro" id="IPR052337">
    <property type="entry name" value="SAT4-like"/>
</dbReference>
<name>A0A6A6E5M3_9PEZI</name>
<feature type="transmembrane region" description="Helical" evidence="7">
    <location>
        <begin position="110"/>
        <end position="136"/>
    </location>
</feature>
<comment type="subcellular location">
    <subcellularLocation>
        <location evidence="1">Membrane</location>
        <topology evidence="1">Multi-pass membrane protein</topology>
    </subcellularLocation>
</comment>
<evidence type="ECO:0000256" key="7">
    <source>
        <dbReference type="SAM" id="Phobius"/>
    </source>
</evidence>